<evidence type="ECO:0000256" key="2">
    <source>
        <dbReference type="SAM" id="MobiDB-lite"/>
    </source>
</evidence>
<dbReference type="CDD" id="cd07381">
    <property type="entry name" value="MPP_CapA"/>
    <property type="match status" value="1"/>
</dbReference>
<protein>
    <submittedName>
        <fullName evidence="5">Poly-gamma-glutamate synthesis protein (Capsule biosynthesis protein)</fullName>
    </submittedName>
</protein>
<evidence type="ECO:0000313" key="6">
    <source>
        <dbReference type="Proteomes" id="UP001230220"/>
    </source>
</evidence>
<feature type="chain" id="PRO_5046903580" evidence="3">
    <location>
        <begin position="24"/>
        <end position="388"/>
    </location>
</feature>
<dbReference type="InterPro" id="IPR029052">
    <property type="entry name" value="Metallo-depent_PP-like"/>
</dbReference>
<dbReference type="SUPFAM" id="SSF56300">
    <property type="entry name" value="Metallo-dependent phosphatases"/>
    <property type="match status" value="1"/>
</dbReference>
<dbReference type="EMBL" id="JAUSUR010000003">
    <property type="protein sequence ID" value="MDQ0361387.1"/>
    <property type="molecule type" value="Genomic_DNA"/>
</dbReference>
<evidence type="ECO:0000259" key="4">
    <source>
        <dbReference type="SMART" id="SM00854"/>
    </source>
</evidence>
<dbReference type="Gene3D" id="3.60.21.10">
    <property type="match status" value="1"/>
</dbReference>
<dbReference type="PANTHER" id="PTHR33393">
    <property type="entry name" value="POLYGLUTAMINE SYNTHESIS ACCESSORY PROTEIN RV0574C-RELATED"/>
    <property type="match status" value="1"/>
</dbReference>
<proteinExistence type="inferred from homology"/>
<keyword evidence="3" id="KW-0732">Signal</keyword>
<dbReference type="InterPro" id="IPR019079">
    <property type="entry name" value="Capsule_synth_CapA"/>
</dbReference>
<dbReference type="InterPro" id="IPR052169">
    <property type="entry name" value="CW_Biosynth-Accessory"/>
</dbReference>
<organism evidence="5 6">
    <name type="scientific">Breznakia pachnodae</name>
    <dbReference type="NCBI Taxonomy" id="265178"/>
    <lineage>
        <taxon>Bacteria</taxon>
        <taxon>Bacillati</taxon>
        <taxon>Bacillota</taxon>
        <taxon>Erysipelotrichia</taxon>
        <taxon>Erysipelotrichales</taxon>
        <taxon>Erysipelotrichaceae</taxon>
        <taxon>Breznakia</taxon>
    </lineage>
</organism>
<name>A0ABU0E3C5_9FIRM</name>
<dbReference type="Pfam" id="PF09587">
    <property type="entry name" value="PGA_cap"/>
    <property type="match status" value="1"/>
</dbReference>
<feature type="signal peptide" evidence="3">
    <location>
        <begin position="1"/>
        <end position="23"/>
    </location>
</feature>
<feature type="domain" description="Capsule synthesis protein CapA" evidence="4">
    <location>
        <begin position="50"/>
        <end position="296"/>
    </location>
</feature>
<gene>
    <name evidence="5" type="ORF">J2S15_002134</name>
</gene>
<accession>A0ABU0E3C5</accession>
<keyword evidence="6" id="KW-1185">Reference proteome</keyword>
<feature type="region of interest" description="Disordered" evidence="2">
    <location>
        <begin position="20"/>
        <end position="42"/>
    </location>
</feature>
<dbReference type="Proteomes" id="UP001230220">
    <property type="component" value="Unassembled WGS sequence"/>
</dbReference>
<evidence type="ECO:0000256" key="1">
    <source>
        <dbReference type="ARBA" id="ARBA00005662"/>
    </source>
</evidence>
<dbReference type="PANTHER" id="PTHR33393:SF12">
    <property type="entry name" value="CAPSULE BIOSYNTHESIS PROTEIN CAPA"/>
    <property type="match status" value="1"/>
</dbReference>
<reference evidence="5 6" key="1">
    <citation type="submission" date="2023-07" db="EMBL/GenBank/DDBJ databases">
        <title>Genomic Encyclopedia of Type Strains, Phase IV (KMG-IV): sequencing the most valuable type-strain genomes for metagenomic binning, comparative biology and taxonomic classification.</title>
        <authorList>
            <person name="Goeker M."/>
        </authorList>
    </citation>
    <scope>NUCLEOTIDE SEQUENCE [LARGE SCALE GENOMIC DNA]</scope>
    <source>
        <strain evidence="5 6">DSM 16784</strain>
    </source>
</reference>
<sequence length="388" mass="44289">MKKIFLLLLAFTLVACSSSEDTADNTKDDSKKDETKQEEEVKEDEIVDISFSAVGDNLIHGAIPYYNQTADLQYTFDYIYEPYKALNEGVDISYINQETICAGQELELSSYPTFNGPYEILDAVHSAGFNWLSTSSNHTMDRGEQGILNQLNYLSKYPDLTVTGTQASADEGRTRIKEVNGVKVGMVGYTYGLNGFEVPEGKDYLVNLIDKDLIKEDMELLNEQSDIQIVSMHWGEEYQFEPSTEQEELAQYLSDLGVDVIIGGHPHVIQPMDYLEGKDGNQTLVMYSLGNFLSAQDENYRMLGGNARWNISYNKTTDEFEFKDVEFWPTITLIKNNYAYYQVYPLKDYTDEMGNEHTLHVTKNQDLSRQYFIDLVNSVMNDKVEIVY</sequence>
<dbReference type="PROSITE" id="PS51257">
    <property type="entry name" value="PROKAR_LIPOPROTEIN"/>
    <property type="match status" value="1"/>
</dbReference>
<comment type="caution">
    <text evidence="5">The sequence shown here is derived from an EMBL/GenBank/DDBJ whole genome shotgun (WGS) entry which is preliminary data.</text>
</comment>
<feature type="compositionally biased region" description="Basic and acidic residues" evidence="2">
    <location>
        <begin position="24"/>
        <end position="39"/>
    </location>
</feature>
<evidence type="ECO:0000313" key="5">
    <source>
        <dbReference type="EMBL" id="MDQ0361387.1"/>
    </source>
</evidence>
<dbReference type="RefSeq" id="WP_307408069.1">
    <property type="nucleotide sequence ID" value="NZ_JAUSUR010000003.1"/>
</dbReference>
<comment type="similarity">
    <text evidence="1">Belongs to the CapA family.</text>
</comment>
<evidence type="ECO:0000256" key="3">
    <source>
        <dbReference type="SAM" id="SignalP"/>
    </source>
</evidence>
<dbReference type="SMART" id="SM00854">
    <property type="entry name" value="PGA_cap"/>
    <property type="match status" value="1"/>
</dbReference>